<dbReference type="GO" id="GO:0051881">
    <property type="term" value="P:regulation of mitochondrial membrane potential"/>
    <property type="evidence" value="ECO:0007669"/>
    <property type="project" value="TreeGrafter"/>
</dbReference>
<dbReference type="OrthoDB" id="9025707at2759"/>
<dbReference type="Pfam" id="PF15000">
    <property type="entry name" value="TUSC2"/>
    <property type="match status" value="1"/>
</dbReference>
<name>A0A8J2S7K3_9CRUS</name>
<dbReference type="GO" id="GO:0005739">
    <property type="term" value="C:mitochondrion"/>
    <property type="evidence" value="ECO:0007669"/>
    <property type="project" value="TreeGrafter"/>
</dbReference>
<evidence type="ECO:0000313" key="3">
    <source>
        <dbReference type="Proteomes" id="UP000789390"/>
    </source>
</evidence>
<proteinExistence type="predicted"/>
<evidence type="ECO:0000313" key="2">
    <source>
        <dbReference type="EMBL" id="CAH0112171.1"/>
    </source>
</evidence>
<comment type="caution">
    <text evidence="2">The sequence shown here is derived from an EMBL/GenBank/DDBJ whole genome shotgun (WGS) entry which is preliminary data.</text>
</comment>
<organism evidence="2 3">
    <name type="scientific">Daphnia galeata</name>
    <dbReference type="NCBI Taxonomy" id="27404"/>
    <lineage>
        <taxon>Eukaryota</taxon>
        <taxon>Metazoa</taxon>
        <taxon>Ecdysozoa</taxon>
        <taxon>Arthropoda</taxon>
        <taxon>Crustacea</taxon>
        <taxon>Branchiopoda</taxon>
        <taxon>Diplostraca</taxon>
        <taxon>Cladocera</taxon>
        <taxon>Anomopoda</taxon>
        <taxon>Daphniidae</taxon>
        <taxon>Daphnia</taxon>
    </lineage>
</organism>
<dbReference type="EMBL" id="CAKKLH010000323">
    <property type="protein sequence ID" value="CAH0112171.1"/>
    <property type="molecule type" value="Genomic_DNA"/>
</dbReference>
<accession>A0A8J2S7K3</accession>
<dbReference type="PANTHER" id="PTHR15453">
    <property type="entry name" value="TUMOR SUPPRESSOR CANDIDATE 2"/>
    <property type="match status" value="1"/>
</dbReference>
<feature type="compositionally biased region" description="Low complexity" evidence="1">
    <location>
        <begin position="1"/>
        <end position="16"/>
    </location>
</feature>
<feature type="region of interest" description="Disordered" evidence="1">
    <location>
        <begin position="1"/>
        <end position="35"/>
    </location>
</feature>
<dbReference type="PANTHER" id="PTHR15453:SF8">
    <property type="entry name" value="TUMOR SUPPRESSOR CANDIDATE 2"/>
    <property type="match status" value="1"/>
</dbReference>
<protein>
    <recommendedName>
        <fullName evidence="4">Tumor suppressor candidate 2</fullName>
    </recommendedName>
</protein>
<dbReference type="InterPro" id="IPR029393">
    <property type="entry name" value="FUS1"/>
</dbReference>
<evidence type="ECO:0008006" key="4">
    <source>
        <dbReference type="Google" id="ProtNLM"/>
    </source>
</evidence>
<dbReference type="Proteomes" id="UP000789390">
    <property type="component" value="Unassembled WGS sequence"/>
</dbReference>
<keyword evidence="3" id="KW-1185">Reference proteome</keyword>
<dbReference type="AlphaFoldDB" id="A0A8J2S7K3"/>
<sequence>MGASWSNKSSWFSSNSPTKDAKVSSPNGQYLKQPRIDPRRLASQFVYTRKGSMYFDEDGDLAHEFYEEIKVDDSQTTTMRRKLTNLRPQGTVYYNNPRLHVDFPIPMYSPIEK</sequence>
<reference evidence="2" key="1">
    <citation type="submission" date="2021-11" db="EMBL/GenBank/DDBJ databases">
        <authorList>
            <person name="Schell T."/>
        </authorList>
    </citation>
    <scope>NUCLEOTIDE SEQUENCE</scope>
    <source>
        <strain evidence="2">M5</strain>
    </source>
</reference>
<gene>
    <name evidence="2" type="ORF">DGAL_LOCUS15883</name>
</gene>
<evidence type="ECO:0000256" key="1">
    <source>
        <dbReference type="SAM" id="MobiDB-lite"/>
    </source>
</evidence>